<keyword evidence="2" id="KW-1185">Reference proteome</keyword>
<accession>A0A847RX90</accession>
<dbReference type="RefSeq" id="WP_168872491.1">
    <property type="nucleotide sequence ID" value="NZ_JABAIA010000002.1"/>
</dbReference>
<dbReference type="AlphaFoldDB" id="A0A847RX90"/>
<sequence length="141" mass="16524">MTIYTTLLDQTFAETIPLENVTAVFSRLRQKDLQETNSGYFEYLMDEGAAIILFFIMRTPDEISFRYDYNVPDARQGTCWYSVTDTHDRSITDAGDEQYVPQASFVDMPAALEIITQFFQRPEEKPARVNWMPADFFEWPY</sequence>
<comment type="caution">
    <text evidence="1">The sequence shown here is derived from an EMBL/GenBank/DDBJ whole genome shotgun (WGS) entry which is preliminary data.</text>
</comment>
<protein>
    <recommendedName>
        <fullName evidence="3">Immunity protein Imm1</fullName>
    </recommendedName>
</protein>
<dbReference type="Proteomes" id="UP000570474">
    <property type="component" value="Unassembled WGS sequence"/>
</dbReference>
<organism evidence="1 2">
    <name type="scientific">Chitinophaga varians</name>
    <dbReference type="NCBI Taxonomy" id="2202339"/>
    <lineage>
        <taxon>Bacteria</taxon>
        <taxon>Pseudomonadati</taxon>
        <taxon>Bacteroidota</taxon>
        <taxon>Chitinophagia</taxon>
        <taxon>Chitinophagales</taxon>
        <taxon>Chitinophagaceae</taxon>
        <taxon>Chitinophaga</taxon>
    </lineage>
</organism>
<proteinExistence type="predicted"/>
<gene>
    <name evidence="1" type="ORF">HGH92_19850</name>
</gene>
<dbReference type="EMBL" id="JABAIA010000002">
    <property type="protein sequence ID" value="NLR66574.1"/>
    <property type="molecule type" value="Genomic_DNA"/>
</dbReference>
<evidence type="ECO:0000313" key="1">
    <source>
        <dbReference type="EMBL" id="NLR66574.1"/>
    </source>
</evidence>
<reference evidence="1 2" key="1">
    <citation type="submission" date="2020-04" db="EMBL/GenBank/DDBJ databases">
        <authorList>
            <person name="Yin C."/>
        </authorList>
    </citation>
    <scope>NUCLEOTIDE SEQUENCE [LARGE SCALE GENOMIC DNA]</scope>
    <source>
        <strain evidence="1 2">Ae27</strain>
    </source>
</reference>
<name>A0A847RX90_9BACT</name>
<evidence type="ECO:0000313" key="2">
    <source>
        <dbReference type="Proteomes" id="UP000570474"/>
    </source>
</evidence>
<evidence type="ECO:0008006" key="3">
    <source>
        <dbReference type="Google" id="ProtNLM"/>
    </source>
</evidence>